<protein>
    <submittedName>
        <fullName evidence="1">Uncharacterized protein</fullName>
    </submittedName>
</protein>
<sequence length="40" mass="4371">MVSASIKSLETIANFRSICIIRNMITNTGALNEEEGREAS</sequence>
<keyword evidence="1" id="KW-0614">Plasmid</keyword>
<evidence type="ECO:0000313" key="1">
    <source>
        <dbReference type="EMBL" id="AFK89972.1"/>
    </source>
</evidence>
<organism evidence="1">
    <name type="scientific">Salmonella sp. 14</name>
    <dbReference type="NCBI Taxonomy" id="1179812"/>
    <lineage>
        <taxon>Bacteria</taxon>
        <taxon>Pseudomonadati</taxon>
        <taxon>Pseudomonadota</taxon>
        <taxon>Gammaproteobacteria</taxon>
        <taxon>Enterobacterales</taxon>
        <taxon>Enterobacteriaceae</taxon>
        <taxon>Salmonella</taxon>
    </lineage>
</organism>
<proteinExistence type="predicted"/>
<geneLocation type="plasmid" evidence="1">
    <name>p14-95A</name>
</geneLocation>
<accession>I3W2Z5</accession>
<reference evidence="1" key="1">
    <citation type="submission" date="2012-01" db="EMBL/GenBank/DDBJ databases">
        <authorList>
            <person name="Summers A.O."/>
            <person name="Wireman J."/>
        </authorList>
    </citation>
    <scope>NUCLEOTIDE SEQUENCE</scope>
    <source>
        <strain evidence="1">14</strain>
        <plasmid evidence="1">p14-95A</plasmid>
    </source>
</reference>
<dbReference type="AlphaFoldDB" id="I3W2Z5"/>
<dbReference type="EMBL" id="JQ418537">
    <property type="protein sequence ID" value="AFK89972.1"/>
    <property type="molecule type" value="Genomic_DNA"/>
</dbReference>
<name>I3W2Z5_9ENTR</name>